<proteinExistence type="predicted"/>
<gene>
    <name evidence="5" type="ORF">SAMN05444408_1121</name>
</gene>
<dbReference type="InterPro" id="IPR050953">
    <property type="entry name" value="N4_N6_ade-DNA_methylase"/>
</dbReference>
<dbReference type="EC" id="2.1.1.72" evidence="1"/>
<dbReference type="Proteomes" id="UP000184236">
    <property type="component" value="Unassembled WGS sequence"/>
</dbReference>
<evidence type="ECO:0000313" key="5">
    <source>
        <dbReference type="EMBL" id="SHF25512.1"/>
    </source>
</evidence>
<dbReference type="STRING" id="1302685.SAMN05444408_1121"/>
<organism evidence="5 6">
    <name type="scientific">Chryseobacterium takakiae</name>
    <dbReference type="NCBI Taxonomy" id="1302685"/>
    <lineage>
        <taxon>Bacteria</taxon>
        <taxon>Pseudomonadati</taxon>
        <taxon>Bacteroidota</taxon>
        <taxon>Flavobacteriia</taxon>
        <taxon>Flavobacteriales</taxon>
        <taxon>Weeksellaceae</taxon>
        <taxon>Chryseobacterium group</taxon>
        <taxon>Chryseobacterium</taxon>
    </lineage>
</organism>
<comment type="catalytic activity">
    <reaction evidence="4">
        <text>a 2'-deoxyadenosine in DNA + S-adenosyl-L-methionine = an N(6)-methyl-2'-deoxyadenosine in DNA + S-adenosyl-L-homocysteine + H(+)</text>
        <dbReference type="Rhea" id="RHEA:15197"/>
        <dbReference type="Rhea" id="RHEA-COMP:12418"/>
        <dbReference type="Rhea" id="RHEA-COMP:12419"/>
        <dbReference type="ChEBI" id="CHEBI:15378"/>
        <dbReference type="ChEBI" id="CHEBI:57856"/>
        <dbReference type="ChEBI" id="CHEBI:59789"/>
        <dbReference type="ChEBI" id="CHEBI:90615"/>
        <dbReference type="ChEBI" id="CHEBI:90616"/>
        <dbReference type="EC" id="2.1.1.72"/>
    </reaction>
</comment>
<evidence type="ECO:0000313" key="6">
    <source>
        <dbReference type="Proteomes" id="UP000184236"/>
    </source>
</evidence>
<evidence type="ECO:0000256" key="4">
    <source>
        <dbReference type="ARBA" id="ARBA00047942"/>
    </source>
</evidence>
<accession>A0A1M5A6R1</accession>
<keyword evidence="2" id="KW-0489">Methyltransferase</keyword>
<protein>
    <recommendedName>
        <fullName evidence="1">site-specific DNA-methyltransferase (adenine-specific)</fullName>
        <ecNumber evidence="1">2.1.1.72</ecNumber>
    </recommendedName>
</protein>
<dbReference type="PANTHER" id="PTHR33841">
    <property type="entry name" value="DNA METHYLTRANSFERASE YEEA-RELATED"/>
    <property type="match status" value="1"/>
</dbReference>
<keyword evidence="6" id="KW-1185">Reference proteome</keyword>
<dbReference type="GO" id="GO:0032259">
    <property type="term" value="P:methylation"/>
    <property type="evidence" value="ECO:0007669"/>
    <property type="project" value="UniProtKB-KW"/>
</dbReference>
<dbReference type="PANTHER" id="PTHR33841:SF1">
    <property type="entry name" value="DNA METHYLTRANSFERASE A"/>
    <property type="match status" value="1"/>
</dbReference>
<evidence type="ECO:0000256" key="2">
    <source>
        <dbReference type="ARBA" id="ARBA00022603"/>
    </source>
</evidence>
<evidence type="ECO:0000256" key="3">
    <source>
        <dbReference type="ARBA" id="ARBA00022679"/>
    </source>
</evidence>
<dbReference type="GO" id="GO:0009007">
    <property type="term" value="F:site-specific DNA-methyltransferase (adenine-specific) activity"/>
    <property type="evidence" value="ECO:0007669"/>
    <property type="project" value="UniProtKB-EC"/>
</dbReference>
<dbReference type="EMBL" id="FQVO01000012">
    <property type="protein sequence ID" value="SHF25512.1"/>
    <property type="molecule type" value="Genomic_DNA"/>
</dbReference>
<name>A0A1M5A6R1_9FLAO</name>
<evidence type="ECO:0000256" key="1">
    <source>
        <dbReference type="ARBA" id="ARBA00011900"/>
    </source>
</evidence>
<dbReference type="AlphaFoldDB" id="A0A1M5A6R1"/>
<sequence>MSDYFRQNAVQTTFANSESWVILSSLEQQIKAKIEKIGTPLKDWDINISRGIITGFNEAFIIDSYTREKLINEDPNSVEIIRPILRGRDIKKYGYDFADTYVILAYYGSYKILEQNYPAIYKHLLTYEKQLKNRGQCRYTSSGKLNSNEDFPGQHHWLELDNNLTLQKLEDFYKQKIMYPNMTKFLPFYLDDKGFTQNDK</sequence>
<reference evidence="6" key="1">
    <citation type="submission" date="2016-11" db="EMBL/GenBank/DDBJ databases">
        <authorList>
            <person name="Varghese N."/>
            <person name="Submissions S."/>
        </authorList>
    </citation>
    <scope>NUCLEOTIDE SEQUENCE [LARGE SCALE GENOMIC DNA]</scope>
    <source>
        <strain evidence="6">DSM 26898</strain>
    </source>
</reference>
<keyword evidence="3" id="KW-0808">Transferase</keyword>
<feature type="non-terminal residue" evidence="5">
    <location>
        <position position="200"/>
    </location>
</feature>